<gene>
    <name evidence="2" type="ORF">RIdsm_02500</name>
    <name evidence="1" type="ORF">XM52_13545</name>
</gene>
<name>A0A0T5P9I0_9RHOB</name>
<dbReference type="Proteomes" id="UP000325785">
    <property type="component" value="Chromosome"/>
</dbReference>
<evidence type="ECO:0000313" key="3">
    <source>
        <dbReference type="Proteomes" id="UP000051401"/>
    </source>
</evidence>
<dbReference type="InterPro" id="IPR008711">
    <property type="entry name" value="Recombinase_NinB"/>
</dbReference>
<dbReference type="AlphaFoldDB" id="A0A0T5P9I0"/>
<accession>A0A0T5P9I0</accession>
<dbReference type="Proteomes" id="UP000051401">
    <property type="component" value="Unassembled WGS sequence"/>
</dbReference>
<dbReference type="EMBL" id="CP031598">
    <property type="protein sequence ID" value="QEW26698.1"/>
    <property type="molecule type" value="Genomic_DNA"/>
</dbReference>
<dbReference type="InterPro" id="IPR036619">
    <property type="entry name" value="NinB_sf"/>
</dbReference>
<dbReference type="Pfam" id="PF05772">
    <property type="entry name" value="NinB"/>
    <property type="match status" value="1"/>
</dbReference>
<evidence type="ECO:0000313" key="1">
    <source>
        <dbReference type="EMBL" id="KRS17502.1"/>
    </source>
</evidence>
<dbReference type="PATRIC" id="fig|540747.5.peg.5745"/>
<reference evidence="1 3" key="1">
    <citation type="submission" date="2015-04" db="EMBL/GenBank/DDBJ databases">
        <title>The draft genome sequence of Roseovarius indicus B108T.</title>
        <authorList>
            <person name="Li G."/>
            <person name="Lai Q."/>
            <person name="Shao Z."/>
            <person name="Yan P."/>
        </authorList>
    </citation>
    <scope>NUCLEOTIDE SEQUENCE [LARGE SCALE GENOMIC DNA]</scope>
    <source>
        <strain evidence="1 3">B108</strain>
    </source>
</reference>
<dbReference type="SUPFAM" id="SSF103370">
    <property type="entry name" value="NinB"/>
    <property type="match status" value="1"/>
</dbReference>
<protein>
    <submittedName>
        <fullName evidence="2">NinB protein</fullName>
    </submittedName>
</protein>
<dbReference type="STRING" id="540747.SAMN04488031_101842"/>
<organism evidence="1 3">
    <name type="scientific">Roseovarius indicus</name>
    <dbReference type="NCBI Taxonomy" id="540747"/>
    <lineage>
        <taxon>Bacteria</taxon>
        <taxon>Pseudomonadati</taxon>
        <taxon>Pseudomonadota</taxon>
        <taxon>Alphaproteobacteria</taxon>
        <taxon>Rhodobacterales</taxon>
        <taxon>Roseobacteraceae</taxon>
        <taxon>Roseovarius</taxon>
    </lineage>
</organism>
<dbReference type="EMBL" id="LAXI01000007">
    <property type="protein sequence ID" value="KRS17502.1"/>
    <property type="molecule type" value="Genomic_DNA"/>
</dbReference>
<dbReference type="RefSeq" id="WP_057816671.1">
    <property type="nucleotide sequence ID" value="NZ_CP031598.1"/>
</dbReference>
<evidence type="ECO:0000313" key="4">
    <source>
        <dbReference type="Proteomes" id="UP000325785"/>
    </source>
</evidence>
<proteinExistence type="predicted"/>
<keyword evidence="3" id="KW-1185">Reference proteome</keyword>
<reference evidence="2 4" key="2">
    <citation type="submission" date="2018-08" db="EMBL/GenBank/DDBJ databases">
        <title>Genetic Globetrotter - A new plasmid hitch-hiking vast phylogenetic and geographic distances.</title>
        <authorList>
            <person name="Vollmers J."/>
            <person name="Petersen J."/>
        </authorList>
    </citation>
    <scope>NUCLEOTIDE SEQUENCE [LARGE SCALE GENOMIC DNA]</scope>
    <source>
        <strain evidence="2 4">DSM 26383</strain>
    </source>
</reference>
<dbReference type="Gene3D" id="1.10.3790.10">
    <property type="entry name" value="NinB"/>
    <property type="match status" value="1"/>
</dbReference>
<dbReference type="KEGG" id="rid:RIdsm_02500"/>
<sequence>MTGQTLILHGPAQRRFAKELVDRAPAEAVLNIREAKRTTDQNARMWAMLSDVSRSKPEGRTHTPETWKALFMHALGHETRFEMGLNGEPFPVGFRSSRLSKSQMADLITFIAEYGDRHNVRWTEPEEAA</sequence>
<dbReference type="OrthoDB" id="7210800at2"/>
<evidence type="ECO:0000313" key="2">
    <source>
        <dbReference type="EMBL" id="QEW26698.1"/>
    </source>
</evidence>